<accession>A0AAV4ZYA2</accession>
<dbReference type="Pfam" id="PF24245">
    <property type="entry name" value="INO80F"/>
    <property type="match status" value="1"/>
</dbReference>
<name>A0AAV4ZYA2_9AGAM</name>
<feature type="region of interest" description="Disordered" evidence="3">
    <location>
        <begin position="251"/>
        <end position="274"/>
    </location>
</feature>
<evidence type="ECO:0000256" key="2">
    <source>
        <dbReference type="ARBA" id="ARBA00023242"/>
    </source>
</evidence>
<feature type="compositionally biased region" description="Basic and acidic residues" evidence="3">
    <location>
        <begin position="262"/>
        <end position="272"/>
    </location>
</feature>
<sequence>MTSGSPDNFQFGFVSPPPNYQHTHSSSFSSFQFILSSQPSSRQNTYEHEDEHYLVKYKDMKQKVKELELDNDRLHVKCLSIRKNIQRLRLERAILYERLQAINPDLNSNPISQNVTPHVPTTRHSDPAPTQEQPQLSQSNYINHSLNLPPPIPSSVSPLETLAHTLCERPVLKQNVITTNPINAKGSAGSFPEIRNGNYIKTFPFVHEYSTTQLRGRQQAQRRRRQQQEAISSIPSEYPIEIKFHQYEGGSLERQSGQRGKRGMDYFDEKGGKQRRRLQQAELDKAEPNARKLHVATFRDQFIYSFQVHPMPQGDLAQPRYGFRDSINDKMCSDLN</sequence>
<organism evidence="5 6">
    <name type="scientific">Clathrus columnatus</name>
    <dbReference type="NCBI Taxonomy" id="1419009"/>
    <lineage>
        <taxon>Eukaryota</taxon>
        <taxon>Fungi</taxon>
        <taxon>Dikarya</taxon>
        <taxon>Basidiomycota</taxon>
        <taxon>Agaricomycotina</taxon>
        <taxon>Agaricomycetes</taxon>
        <taxon>Phallomycetidae</taxon>
        <taxon>Phallales</taxon>
        <taxon>Clathraceae</taxon>
        <taxon>Clathrus</taxon>
    </lineage>
</organism>
<comment type="subcellular location">
    <subcellularLocation>
        <location evidence="1">Nucleus</location>
    </subcellularLocation>
</comment>
<evidence type="ECO:0000259" key="4">
    <source>
        <dbReference type="Pfam" id="PF24245"/>
    </source>
</evidence>
<protein>
    <recommendedName>
        <fullName evidence="4">INO80 complex subunit F domain-containing protein</fullName>
    </recommendedName>
</protein>
<reference evidence="5" key="1">
    <citation type="submission" date="2021-10" db="EMBL/GenBank/DDBJ databases">
        <title>De novo Genome Assembly of Clathrus columnatus (Basidiomycota, Fungi) Using Illumina and Nanopore Sequence Data.</title>
        <authorList>
            <person name="Ogiso-Tanaka E."/>
            <person name="Itagaki H."/>
            <person name="Hosoya T."/>
            <person name="Hosaka K."/>
        </authorList>
    </citation>
    <scope>NUCLEOTIDE SEQUENCE</scope>
    <source>
        <strain evidence="5">MO-923</strain>
    </source>
</reference>
<evidence type="ECO:0000256" key="3">
    <source>
        <dbReference type="SAM" id="MobiDB-lite"/>
    </source>
</evidence>
<dbReference type="InterPro" id="IPR056513">
    <property type="entry name" value="INO80F"/>
</dbReference>
<keyword evidence="2" id="KW-0539">Nucleus</keyword>
<dbReference type="GO" id="GO:0005634">
    <property type="term" value="C:nucleus"/>
    <property type="evidence" value="ECO:0007669"/>
    <property type="project" value="UniProtKB-SubCell"/>
</dbReference>
<gene>
    <name evidence="5" type="ORF">Clacol_001444</name>
</gene>
<keyword evidence="6" id="KW-1185">Reference proteome</keyword>
<evidence type="ECO:0000313" key="6">
    <source>
        <dbReference type="Proteomes" id="UP001050691"/>
    </source>
</evidence>
<proteinExistence type="predicted"/>
<evidence type="ECO:0000313" key="5">
    <source>
        <dbReference type="EMBL" id="GJJ07244.1"/>
    </source>
</evidence>
<evidence type="ECO:0000256" key="1">
    <source>
        <dbReference type="ARBA" id="ARBA00004123"/>
    </source>
</evidence>
<feature type="region of interest" description="Disordered" evidence="3">
    <location>
        <begin position="108"/>
        <end position="136"/>
    </location>
</feature>
<dbReference type="Proteomes" id="UP001050691">
    <property type="component" value="Unassembled WGS sequence"/>
</dbReference>
<feature type="domain" description="INO80 complex subunit F" evidence="4">
    <location>
        <begin position="55"/>
        <end position="99"/>
    </location>
</feature>
<comment type="caution">
    <text evidence="5">The sequence shown here is derived from an EMBL/GenBank/DDBJ whole genome shotgun (WGS) entry which is preliminary data.</text>
</comment>
<dbReference type="EMBL" id="BPWL01000002">
    <property type="protein sequence ID" value="GJJ07244.1"/>
    <property type="molecule type" value="Genomic_DNA"/>
</dbReference>
<dbReference type="AlphaFoldDB" id="A0AAV4ZYA2"/>